<dbReference type="InterPro" id="IPR029063">
    <property type="entry name" value="SAM-dependent_MTases_sf"/>
</dbReference>
<keyword evidence="2" id="KW-0489">Methyltransferase</keyword>
<dbReference type="InterPro" id="IPR024078">
    <property type="entry name" value="LmbE-like_dom_sf"/>
</dbReference>
<dbReference type="STRING" id="121292.AU252_08180"/>
<gene>
    <name evidence="2" type="ORF">AU252_08180</name>
</gene>
<dbReference type="PANTHER" id="PTHR43464:SF23">
    <property type="entry name" value="JUVENILE HORMONE ACID O-METHYLTRANSFERASE"/>
    <property type="match status" value="1"/>
</dbReference>
<dbReference type="SUPFAM" id="SSF53335">
    <property type="entry name" value="S-adenosyl-L-methionine-dependent methyltransferases"/>
    <property type="match status" value="1"/>
</dbReference>
<accession>A0A0U3FBF0</accession>
<dbReference type="EMBL" id="CP013747">
    <property type="protein sequence ID" value="ALV41129.1"/>
    <property type="molecule type" value="Genomic_DNA"/>
</dbReference>
<dbReference type="GO" id="GO:0009312">
    <property type="term" value="P:oligosaccharide biosynthetic process"/>
    <property type="evidence" value="ECO:0007669"/>
    <property type="project" value="InterPro"/>
</dbReference>
<dbReference type="InterPro" id="IPR008715">
    <property type="entry name" value="SAM-MeTfrase_NodS-like"/>
</dbReference>
<dbReference type="GO" id="GO:0016137">
    <property type="term" value="P:glycoside metabolic process"/>
    <property type="evidence" value="ECO:0007669"/>
    <property type="project" value="UniProtKB-ARBA"/>
</dbReference>
<dbReference type="GO" id="GO:0010420">
    <property type="term" value="F:polyprenyldihydroxybenzoate methyltransferase activity"/>
    <property type="evidence" value="ECO:0007669"/>
    <property type="project" value="TreeGrafter"/>
</dbReference>
<dbReference type="InterPro" id="IPR003737">
    <property type="entry name" value="GlcNAc_PI_deacetylase-related"/>
</dbReference>
<dbReference type="GO" id="GO:0032259">
    <property type="term" value="P:methylation"/>
    <property type="evidence" value="ECO:0007669"/>
    <property type="project" value="UniProtKB-KW"/>
</dbReference>
<evidence type="ECO:0000313" key="2">
    <source>
        <dbReference type="EMBL" id="ALV41129.1"/>
    </source>
</evidence>
<keyword evidence="1" id="KW-0862">Zinc</keyword>
<dbReference type="Gene3D" id="3.40.50.150">
    <property type="entry name" value="Vaccinia Virus protein VP39"/>
    <property type="match status" value="1"/>
</dbReference>
<keyword evidence="2" id="KW-0808">Transferase</keyword>
<evidence type="ECO:0000256" key="1">
    <source>
        <dbReference type="ARBA" id="ARBA00022833"/>
    </source>
</evidence>
<reference evidence="2 3" key="1">
    <citation type="submission" date="2015-12" db="EMBL/GenBank/DDBJ databases">
        <authorList>
            <person name="Shamseldin A."/>
            <person name="Moawad H."/>
            <person name="Abd El-Rahim W.M."/>
            <person name="Sadowsky M.J."/>
        </authorList>
    </citation>
    <scope>NUCLEOTIDE SEQUENCE [LARGE SCALE GENOMIC DNA]</scope>
    <source>
        <strain evidence="2 3">Ar51</strain>
    </source>
</reference>
<dbReference type="KEGG" id="psul:AU252_08180"/>
<dbReference type="Pfam" id="PF02585">
    <property type="entry name" value="PIG-L"/>
    <property type="match status" value="1"/>
</dbReference>
<dbReference type="RefSeq" id="WP_058930284.1">
    <property type="nucleotide sequence ID" value="NZ_CP013747.1"/>
</dbReference>
<name>A0A0U3FBF0_9MICC</name>
<evidence type="ECO:0000313" key="3">
    <source>
        <dbReference type="Proteomes" id="UP000065151"/>
    </source>
</evidence>
<dbReference type="Gene3D" id="3.40.50.10320">
    <property type="entry name" value="LmbE-like"/>
    <property type="match status" value="1"/>
</dbReference>
<dbReference type="CDD" id="cd02440">
    <property type="entry name" value="AdoMet_MTases"/>
    <property type="match status" value="1"/>
</dbReference>
<dbReference type="Proteomes" id="UP000065151">
    <property type="component" value="Chromosome"/>
</dbReference>
<organism evidence="2">
    <name type="scientific">Pseudarthrobacter sulfonivorans</name>
    <dbReference type="NCBI Taxonomy" id="121292"/>
    <lineage>
        <taxon>Bacteria</taxon>
        <taxon>Bacillati</taxon>
        <taxon>Actinomycetota</taxon>
        <taxon>Actinomycetes</taxon>
        <taxon>Micrococcales</taxon>
        <taxon>Micrococcaceae</taxon>
        <taxon>Pseudarthrobacter</taxon>
    </lineage>
</organism>
<sequence>MVTFSHTDQGTDEARWAASGLAAMAELPLGQHELAAMRFVVLAAHPDDETLGAGGLLALLHSLGADVEVLLCTAGEGSHPDSATTTPEQLAAVRLEEFAAAMGVLGLAGRWRFLGLPDRGLQELTPEIAARLREAIGRLPGPPQQLAIVAPYRDDGHADHNALGAVAADVAGEGGHALLEYPIWYWLWASPEDPAWRSWARVPLGADQQAAKRSAMDSHTSQIRPLSGLAGDEVLLGEGLLQHFRRAFETFAWTPPAVHAVQALPHTSADAQRIFDAVHSKSEDPWEYTTSWYERRKRALTLASLPQENYLSGLEIGCSIGTLTAELATRCTRLLAVDASSTALELAARRLAPFAGVSTRQLTLPGDWPGGSFDLVVVSEVGYYLSAAEFDLLLQRIQESMAPGGTLLLCHWRHPVSGWELDGDSVHALARNRLRWPTGGLYQERDFVLETLVAPGDAGDPGPPVS</sequence>
<dbReference type="SUPFAM" id="SSF102588">
    <property type="entry name" value="LmbE-like"/>
    <property type="match status" value="1"/>
</dbReference>
<dbReference type="PANTHER" id="PTHR43464">
    <property type="entry name" value="METHYLTRANSFERASE"/>
    <property type="match status" value="1"/>
</dbReference>
<proteinExistence type="predicted"/>
<dbReference type="Pfam" id="PF05401">
    <property type="entry name" value="NodS"/>
    <property type="match status" value="1"/>
</dbReference>
<protein>
    <submittedName>
        <fullName evidence="2">SAM-dependent methyltransferase</fullName>
    </submittedName>
</protein>
<dbReference type="AlphaFoldDB" id="A0A0U3FBF0"/>